<dbReference type="CDD" id="cd03784">
    <property type="entry name" value="GT1_Gtf-like"/>
    <property type="match status" value="1"/>
</dbReference>
<dbReference type="InterPro" id="IPR002213">
    <property type="entry name" value="UDP_glucos_trans"/>
</dbReference>
<evidence type="ECO:0000313" key="3">
    <source>
        <dbReference type="Proteomes" id="UP001465976"/>
    </source>
</evidence>
<evidence type="ECO:0000256" key="1">
    <source>
        <dbReference type="ARBA" id="ARBA00022679"/>
    </source>
</evidence>
<dbReference type="PANTHER" id="PTHR48045">
    <property type="entry name" value="UDP-GLYCOSYLTRANSFERASE 72B1"/>
    <property type="match status" value="1"/>
</dbReference>
<keyword evidence="1" id="KW-0808">Transferase</keyword>
<comment type="caution">
    <text evidence="2">The sequence shown here is derived from an EMBL/GenBank/DDBJ whole genome shotgun (WGS) entry which is preliminary data.</text>
</comment>
<organism evidence="2 3">
    <name type="scientific">Marasmius crinis-equi</name>
    <dbReference type="NCBI Taxonomy" id="585013"/>
    <lineage>
        <taxon>Eukaryota</taxon>
        <taxon>Fungi</taxon>
        <taxon>Dikarya</taxon>
        <taxon>Basidiomycota</taxon>
        <taxon>Agaricomycotina</taxon>
        <taxon>Agaricomycetes</taxon>
        <taxon>Agaricomycetidae</taxon>
        <taxon>Agaricales</taxon>
        <taxon>Marasmiineae</taxon>
        <taxon>Marasmiaceae</taxon>
        <taxon>Marasmius</taxon>
    </lineage>
</organism>
<dbReference type="Gene3D" id="3.40.50.2000">
    <property type="entry name" value="Glycogen Phosphorylase B"/>
    <property type="match status" value="1"/>
</dbReference>
<sequence length="481" mass="54055">MVLLAESGDDVVVTYLTGLLYTRIVEEFNKLPKERLEKIQSRVNIIDISGSSMDLFNLPEFAPAFEALYRSTPLTCLTSKREFSGLPKPTLAIVDPVLPYVNAGIRKVASSEEVPMLCWKSVNIGITMLEWTPKDSFGGNLELWETADKQTKEDPVDFASRTFYGVKGDAISRIPGYPPIYDYERFPQEIGMDPKLNIIALYSAWKNITASQGIVSISTSVLEKEAAEAFREYLRQSGKDFYLLGFVSGGIPLPKGDADAETLNFLSKMQKEHGEKSVIYISFGTNFWPSDPAKLYAVIDELIDSRHPFFLVCPSPFASVPDDVISKIRGSGIGYFTKWASQESILQHPATGWFITHCGWNSVQEAFRYRVPMICWPMAVDQPFNAVLITLKHRAGFELISVRTGDKGMRRPYRFEQNAPEPQFTVEAVKNEFRQVLSKLSGEEGRLVRQNADRISGSIDELWEGSGEASLDFGRLLKKYV</sequence>
<proteinExistence type="predicted"/>
<dbReference type="PANTHER" id="PTHR48045:SF31">
    <property type="entry name" value="UDP-GLYCOSYLTRANSFERASE 76B1-LIKE"/>
    <property type="match status" value="1"/>
</dbReference>
<gene>
    <name evidence="2" type="ORF">V5O48_001462</name>
</gene>
<reference evidence="2 3" key="1">
    <citation type="submission" date="2024-02" db="EMBL/GenBank/DDBJ databases">
        <title>A draft genome for the cacao thread blight pathogen Marasmius crinis-equi.</title>
        <authorList>
            <person name="Cohen S.P."/>
            <person name="Baruah I.K."/>
            <person name="Amoako-Attah I."/>
            <person name="Bukari Y."/>
            <person name="Meinhardt L.W."/>
            <person name="Bailey B.A."/>
        </authorList>
    </citation>
    <scope>NUCLEOTIDE SEQUENCE [LARGE SCALE GENOMIC DNA]</scope>
    <source>
        <strain evidence="2 3">GH-76</strain>
    </source>
</reference>
<accession>A0ABR3FYF4</accession>
<name>A0ABR3FYF4_9AGAR</name>
<evidence type="ECO:0000313" key="2">
    <source>
        <dbReference type="EMBL" id="KAL0580554.1"/>
    </source>
</evidence>
<protein>
    <recommendedName>
        <fullName evidence="4">Glycosyltransferase family 1 protein</fullName>
    </recommendedName>
</protein>
<dbReference type="Proteomes" id="UP001465976">
    <property type="component" value="Unassembled WGS sequence"/>
</dbReference>
<evidence type="ECO:0008006" key="4">
    <source>
        <dbReference type="Google" id="ProtNLM"/>
    </source>
</evidence>
<dbReference type="EMBL" id="JBAHYK010000028">
    <property type="protein sequence ID" value="KAL0580554.1"/>
    <property type="molecule type" value="Genomic_DNA"/>
</dbReference>
<keyword evidence="3" id="KW-1185">Reference proteome</keyword>
<dbReference type="SUPFAM" id="SSF53756">
    <property type="entry name" value="UDP-Glycosyltransferase/glycogen phosphorylase"/>
    <property type="match status" value="1"/>
</dbReference>
<dbReference type="Pfam" id="PF00201">
    <property type="entry name" value="UDPGT"/>
    <property type="match status" value="1"/>
</dbReference>